<dbReference type="Gene3D" id="3.30.420.10">
    <property type="entry name" value="Ribonuclease H-like superfamily/Ribonuclease H"/>
    <property type="match status" value="1"/>
</dbReference>
<feature type="non-terminal residue" evidence="1">
    <location>
        <position position="1"/>
    </location>
</feature>
<protein>
    <recommendedName>
        <fullName evidence="3">Integrase catalytic domain-containing protein</fullName>
    </recommendedName>
</protein>
<dbReference type="OrthoDB" id="1433117at2759"/>
<dbReference type="SUPFAM" id="SSF53098">
    <property type="entry name" value="Ribonuclease H-like"/>
    <property type="match status" value="1"/>
</dbReference>
<evidence type="ECO:0008006" key="3">
    <source>
        <dbReference type="Google" id="ProtNLM"/>
    </source>
</evidence>
<dbReference type="PANTHER" id="PTHR48475:SF1">
    <property type="entry name" value="RNASE H TYPE-1 DOMAIN-CONTAINING PROTEIN"/>
    <property type="match status" value="1"/>
</dbReference>
<dbReference type="AlphaFoldDB" id="A0A371GAC5"/>
<name>A0A371GAC5_MUCPR</name>
<dbReference type="EMBL" id="QJKJ01006268">
    <property type="protein sequence ID" value="RDX87303.1"/>
    <property type="molecule type" value="Genomic_DNA"/>
</dbReference>
<dbReference type="GO" id="GO:0003676">
    <property type="term" value="F:nucleic acid binding"/>
    <property type="evidence" value="ECO:0007669"/>
    <property type="project" value="InterPro"/>
</dbReference>
<gene>
    <name evidence="1" type="ORF">CR513_31246</name>
</gene>
<accession>A0A371GAC5</accession>
<organism evidence="1 2">
    <name type="scientific">Mucuna pruriens</name>
    <name type="common">Velvet bean</name>
    <name type="synonym">Dolichos pruriens</name>
    <dbReference type="NCBI Taxonomy" id="157652"/>
    <lineage>
        <taxon>Eukaryota</taxon>
        <taxon>Viridiplantae</taxon>
        <taxon>Streptophyta</taxon>
        <taxon>Embryophyta</taxon>
        <taxon>Tracheophyta</taxon>
        <taxon>Spermatophyta</taxon>
        <taxon>Magnoliopsida</taxon>
        <taxon>eudicotyledons</taxon>
        <taxon>Gunneridae</taxon>
        <taxon>Pentapetalae</taxon>
        <taxon>rosids</taxon>
        <taxon>fabids</taxon>
        <taxon>Fabales</taxon>
        <taxon>Fabaceae</taxon>
        <taxon>Papilionoideae</taxon>
        <taxon>50 kb inversion clade</taxon>
        <taxon>NPAAA clade</taxon>
        <taxon>indigoferoid/millettioid clade</taxon>
        <taxon>Phaseoleae</taxon>
        <taxon>Mucuna</taxon>
    </lineage>
</organism>
<keyword evidence="2" id="KW-1185">Reference proteome</keyword>
<dbReference type="Proteomes" id="UP000257109">
    <property type="component" value="Unassembled WGS sequence"/>
</dbReference>
<dbReference type="InterPro" id="IPR036397">
    <property type="entry name" value="RNaseH_sf"/>
</dbReference>
<comment type="caution">
    <text evidence="1">The sequence shown here is derived from an EMBL/GenBank/DDBJ whole genome shotgun (WGS) entry which is preliminary data.</text>
</comment>
<dbReference type="InterPro" id="IPR012337">
    <property type="entry name" value="RNaseH-like_sf"/>
</dbReference>
<evidence type="ECO:0000313" key="1">
    <source>
        <dbReference type="EMBL" id="RDX87303.1"/>
    </source>
</evidence>
<proteinExistence type="predicted"/>
<dbReference type="PANTHER" id="PTHR48475">
    <property type="entry name" value="RIBONUCLEASE H"/>
    <property type="match status" value="1"/>
</dbReference>
<evidence type="ECO:0000313" key="2">
    <source>
        <dbReference type="Proteomes" id="UP000257109"/>
    </source>
</evidence>
<sequence length="182" mass="21015">MAPSSLVSLCINEHLKITHKVTSVEHPQANGQAKAANKVILSELQRCLYKAKGLWVKHLPNILWAYHCSPQSSTRETPYQLMYGIDAMILVKIGKPSLRRNSFDPFENPLSLRVVLDLVEEIKEQACMRQAACKQRVARQYNSKVRPHDLDENDLRWQRTRDARKKKEDGKLAPNWEGPFWI</sequence>
<reference evidence="1" key="1">
    <citation type="submission" date="2018-05" db="EMBL/GenBank/DDBJ databases">
        <title>Draft genome of Mucuna pruriens seed.</title>
        <authorList>
            <person name="Nnadi N.E."/>
            <person name="Vos R."/>
            <person name="Hasami M.H."/>
            <person name="Devisetty U.K."/>
            <person name="Aguiy J.C."/>
        </authorList>
    </citation>
    <scope>NUCLEOTIDE SEQUENCE [LARGE SCALE GENOMIC DNA]</scope>
    <source>
        <strain evidence="1">JCA_2017</strain>
    </source>
</reference>